<dbReference type="AlphaFoldDB" id="A0A0D2T409"/>
<name>A0A0D2T409_GOSRA</name>
<dbReference type="EMBL" id="CM001750">
    <property type="protein sequence ID" value="KJB70438.1"/>
    <property type="molecule type" value="Genomic_DNA"/>
</dbReference>
<dbReference type="Gramene" id="KJB70438">
    <property type="protein sequence ID" value="KJB70438"/>
    <property type="gene ID" value="B456_011G073100"/>
</dbReference>
<keyword evidence="2" id="KW-1185">Reference proteome</keyword>
<sequence length="72" mass="8455">MLTFTYRRPPSPLVSSLFFAKLEAFLFFWSDPTGRHPINSVLWSTNMVICRRSKILLITWENPFLIRPINGI</sequence>
<organism evidence="1 2">
    <name type="scientific">Gossypium raimondii</name>
    <name type="common">Peruvian cotton</name>
    <name type="synonym">Gossypium klotzschianum subsp. raimondii</name>
    <dbReference type="NCBI Taxonomy" id="29730"/>
    <lineage>
        <taxon>Eukaryota</taxon>
        <taxon>Viridiplantae</taxon>
        <taxon>Streptophyta</taxon>
        <taxon>Embryophyta</taxon>
        <taxon>Tracheophyta</taxon>
        <taxon>Spermatophyta</taxon>
        <taxon>Magnoliopsida</taxon>
        <taxon>eudicotyledons</taxon>
        <taxon>Gunneridae</taxon>
        <taxon>Pentapetalae</taxon>
        <taxon>rosids</taxon>
        <taxon>malvids</taxon>
        <taxon>Malvales</taxon>
        <taxon>Malvaceae</taxon>
        <taxon>Malvoideae</taxon>
        <taxon>Gossypium</taxon>
    </lineage>
</organism>
<evidence type="ECO:0000313" key="1">
    <source>
        <dbReference type="EMBL" id="KJB70438.1"/>
    </source>
</evidence>
<protein>
    <submittedName>
        <fullName evidence="1">Uncharacterized protein</fullName>
    </submittedName>
</protein>
<reference evidence="1 2" key="1">
    <citation type="journal article" date="2012" name="Nature">
        <title>Repeated polyploidization of Gossypium genomes and the evolution of spinnable cotton fibres.</title>
        <authorList>
            <person name="Paterson A.H."/>
            <person name="Wendel J.F."/>
            <person name="Gundlach H."/>
            <person name="Guo H."/>
            <person name="Jenkins J."/>
            <person name="Jin D."/>
            <person name="Llewellyn D."/>
            <person name="Showmaker K.C."/>
            <person name="Shu S."/>
            <person name="Udall J."/>
            <person name="Yoo M.J."/>
            <person name="Byers R."/>
            <person name="Chen W."/>
            <person name="Doron-Faigenboim A."/>
            <person name="Duke M.V."/>
            <person name="Gong L."/>
            <person name="Grimwood J."/>
            <person name="Grover C."/>
            <person name="Grupp K."/>
            <person name="Hu G."/>
            <person name="Lee T.H."/>
            <person name="Li J."/>
            <person name="Lin L."/>
            <person name="Liu T."/>
            <person name="Marler B.S."/>
            <person name="Page J.T."/>
            <person name="Roberts A.W."/>
            <person name="Romanel E."/>
            <person name="Sanders W.S."/>
            <person name="Szadkowski E."/>
            <person name="Tan X."/>
            <person name="Tang H."/>
            <person name="Xu C."/>
            <person name="Wang J."/>
            <person name="Wang Z."/>
            <person name="Zhang D."/>
            <person name="Zhang L."/>
            <person name="Ashrafi H."/>
            <person name="Bedon F."/>
            <person name="Bowers J.E."/>
            <person name="Brubaker C.L."/>
            <person name="Chee P.W."/>
            <person name="Das S."/>
            <person name="Gingle A.R."/>
            <person name="Haigler C.H."/>
            <person name="Harker D."/>
            <person name="Hoffmann L.V."/>
            <person name="Hovav R."/>
            <person name="Jones D.C."/>
            <person name="Lemke C."/>
            <person name="Mansoor S."/>
            <person name="ur Rahman M."/>
            <person name="Rainville L.N."/>
            <person name="Rambani A."/>
            <person name="Reddy U.K."/>
            <person name="Rong J.K."/>
            <person name="Saranga Y."/>
            <person name="Scheffler B.E."/>
            <person name="Scheffler J.A."/>
            <person name="Stelly D.M."/>
            <person name="Triplett B.A."/>
            <person name="Van Deynze A."/>
            <person name="Vaslin M.F."/>
            <person name="Waghmare V.N."/>
            <person name="Walford S.A."/>
            <person name="Wright R.J."/>
            <person name="Zaki E.A."/>
            <person name="Zhang T."/>
            <person name="Dennis E.S."/>
            <person name="Mayer K.F."/>
            <person name="Peterson D.G."/>
            <person name="Rokhsar D.S."/>
            <person name="Wang X."/>
            <person name="Schmutz J."/>
        </authorList>
    </citation>
    <scope>NUCLEOTIDE SEQUENCE [LARGE SCALE GENOMIC DNA]</scope>
</reference>
<accession>A0A0D2T409</accession>
<dbReference type="Proteomes" id="UP000032304">
    <property type="component" value="Chromosome 11"/>
</dbReference>
<proteinExistence type="predicted"/>
<gene>
    <name evidence="1" type="ORF">B456_011G073100</name>
</gene>
<evidence type="ECO:0000313" key="2">
    <source>
        <dbReference type="Proteomes" id="UP000032304"/>
    </source>
</evidence>